<evidence type="ECO:0000256" key="1">
    <source>
        <dbReference type="SAM" id="SignalP"/>
    </source>
</evidence>
<dbReference type="Proteomes" id="UP000480943">
    <property type="component" value="Unassembled WGS sequence"/>
</dbReference>
<dbReference type="AlphaFoldDB" id="A0AAD3ZX82"/>
<dbReference type="RefSeq" id="WP_109376047.1">
    <property type="nucleotide sequence ID" value="NZ_VANF01000029.1"/>
</dbReference>
<protein>
    <submittedName>
        <fullName evidence="2">Uncharacterized protein</fullName>
    </submittedName>
</protein>
<accession>A0AAD3ZX82</accession>
<evidence type="ECO:0000313" key="3">
    <source>
        <dbReference type="Proteomes" id="UP000480943"/>
    </source>
</evidence>
<proteinExistence type="predicted"/>
<sequence>MKYKGSKFRATSRARSFLFKRSLLSLIIAFSGATFTANANGTGGIMVLMQNTKMKTSNETTVPVVPSDGFIFSKQFYRSGADFFVCDGITSDKGKVVADGEGCSIEVKKIAPWYSFSGISYTYEHIGTGFTLQQYLDLEVGKGLTKPVSVGLKNNRLIVFYKKLKDSITKN</sequence>
<dbReference type="EMBL" id="VZUQ01000023">
    <property type="protein sequence ID" value="KAB1184337.1"/>
    <property type="molecule type" value="Genomic_DNA"/>
</dbReference>
<evidence type="ECO:0000313" key="2">
    <source>
        <dbReference type="EMBL" id="KAB1184337.1"/>
    </source>
</evidence>
<keyword evidence="1" id="KW-0732">Signal</keyword>
<organism evidence="2 3">
    <name type="scientific">Photobacterium damselae subsp. damselae</name>
    <name type="common">Listonella damsela</name>
    <dbReference type="NCBI Taxonomy" id="85581"/>
    <lineage>
        <taxon>Bacteria</taxon>
        <taxon>Pseudomonadati</taxon>
        <taxon>Pseudomonadota</taxon>
        <taxon>Gammaproteobacteria</taxon>
        <taxon>Vibrionales</taxon>
        <taxon>Vibrionaceae</taxon>
        <taxon>Photobacterium</taxon>
    </lineage>
</organism>
<comment type="caution">
    <text evidence="2">The sequence shown here is derived from an EMBL/GenBank/DDBJ whole genome shotgun (WGS) entry which is preliminary data.</text>
</comment>
<reference evidence="2 3" key="1">
    <citation type="submission" date="2019-09" db="EMBL/GenBank/DDBJ databases">
        <title>Photobacterium damselae subsp. damselae CDC-2227-81, a human clinical isolate.</title>
        <authorList>
            <person name="Osorio C.R."/>
        </authorList>
    </citation>
    <scope>NUCLEOTIDE SEQUENCE [LARGE SCALE GENOMIC DNA]</scope>
    <source>
        <strain evidence="2 3">CDC-2227-81</strain>
    </source>
</reference>
<gene>
    <name evidence="2" type="ORF">F6450_02250</name>
</gene>
<feature type="signal peptide" evidence="1">
    <location>
        <begin position="1"/>
        <end position="39"/>
    </location>
</feature>
<name>A0AAD3ZX82_PHODD</name>
<feature type="chain" id="PRO_5042187979" evidence="1">
    <location>
        <begin position="40"/>
        <end position="171"/>
    </location>
</feature>